<sequence>MPITITEPAEVRRMLGDPDLLVPEADAASERANERFRSASSRFVNGERHDLRRRWIEERLAALDVSALAETAAALTRRAGSTPSHVIARTVPVECLAAQLGFADPPALPRLVAAVAAAYPTGEASDAADAAAARLLAAAPVAAITTTTTSTSSLDVQLLVQAHLATAALIEGALRAVHDEPSLGTSAALLRTLHRTPPVPATRRIRPDGEVLLLPLTELEAAHAGGTESTPPLAFGAGDRACPAPAHAFAISAAVVGVLRERGRARASDAASDHARTSHDGSLR</sequence>
<dbReference type="KEGG" id="agy:ATC03_11765"/>
<organism evidence="2 3">
    <name type="scientific">Agromyces aureus</name>
    <dbReference type="NCBI Taxonomy" id="453304"/>
    <lineage>
        <taxon>Bacteria</taxon>
        <taxon>Bacillati</taxon>
        <taxon>Actinomycetota</taxon>
        <taxon>Actinomycetes</taxon>
        <taxon>Micrococcales</taxon>
        <taxon>Microbacteriaceae</taxon>
        <taxon>Agromyces</taxon>
    </lineage>
</organism>
<feature type="region of interest" description="Disordered" evidence="1">
    <location>
        <begin position="264"/>
        <end position="284"/>
    </location>
</feature>
<reference evidence="3" key="2">
    <citation type="submission" date="2016-01" db="EMBL/GenBank/DDBJ databases">
        <title>Complete genome sequence of Agromyces aureus AR33T and comparison with related organisms.</title>
        <authorList>
            <person name="Corretto E."/>
            <person name="Antonielli L."/>
            <person name="Sessitsch A."/>
            <person name="Brader G."/>
        </authorList>
    </citation>
    <scope>NUCLEOTIDE SEQUENCE [LARGE SCALE GENOMIC DNA]</scope>
    <source>
        <strain evidence="3">AR33</strain>
    </source>
</reference>
<proteinExistence type="predicted"/>
<gene>
    <name evidence="2" type="ORF">ATC03_11765</name>
</gene>
<dbReference type="Proteomes" id="UP000078437">
    <property type="component" value="Chromosome"/>
</dbReference>
<dbReference type="RefSeq" id="WP_067877220.1">
    <property type="nucleotide sequence ID" value="NZ_CP013979.1"/>
</dbReference>
<evidence type="ECO:0000313" key="2">
    <source>
        <dbReference type="EMBL" id="ANJ27295.1"/>
    </source>
</evidence>
<keyword evidence="3" id="KW-1185">Reference proteome</keyword>
<name>A0A191WG76_9MICO</name>
<dbReference type="STRING" id="453304.ATC03_11765"/>
<evidence type="ECO:0000313" key="3">
    <source>
        <dbReference type="Proteomes" id="UP000078437"/>
    </source>
</evidence>
<accession>A0A191WG76</accession>
<dbReference type="EMBL" id="CP013979">
    <property type="protein sequence ID" value="ANJ27295.1"/>
    <property type="molecule type" value="Genomic_DNA"/>
</dbReference>
<protein>
    <recommendedName>
        <fullName evidence="4">Cytochrome P450</fullName>
    </recommendedName>
</protein>
<dbReference type="AlphaFoldDB" id="A0A191WG76"/>
<reference evidence="2 3" key="1">
    <citation type="journal article" date="2016" name="Int. J. Syst. Evol. Microbiol.">
        <title>Agromyces aureus sp. nov., isolated from the rhizosphere of Salix caprea L. grown in a heavy-metal-contaminated soil.</title>
        <authorList>
            <person name="Corretto E."/>
            <person name="Antonielli L."/>
            <person name="Sessitsch A."/>
            <person name="Compant S."/>
            <person name="Gorfer M."/>
            <person name="Kuffner M."/>
            <person name="Brader G."/>
        </authorList>
    </citation>
    <scope>NUCLEOTIDE SEQUENCE [LARGE SCALE GENOMIC DNA]</scope>
    <source>
        <strain evidence="2 3">AR33</strain>
    </source>
</reference>
<evidence type="ECO:0000256" key="1">
    <source>
        <dbReference type="SAM" id="MobiDB-lite"/>
    </source>
</evidence>
<evidence type="ECO:0008006" key="4">
    <source>
        <dbReference type="Google" id="ProtNLM"/>
    </source>
</evidence>